<dbReference type="EMBL" id="CM042886">
    <property type="protein sequence ID" value="KAI4340257.1"/>
    <property type="molecule type" value="Genomic_DNA"/>
</dbReference>
<evidence type="ECO:0000313" key="2">
    <source>
        <dbReference type="Proteomes" id="UP001057402"/>
    </source>
</evidence>
<gene>
    <name evidence="1" type="ORF">MLD38_025115</name>
</gene>
<keyword evidence="2" id="KW-1185">Reference proteome</keyword>
<sequence length="108" mass="12302">MRFVHLLEATHDDGRPAGTRRTNKLTKLAHDKKRKRRFSRRRNVARPGRESAGIVRRIRTLKSLIPNGVSIGLEGLFAETADYIASLQTRVRTMRMVVEAMTGCNSDR</sequence>
<organism evidence="1 2">
    <name type="scientific">Melastoma candidum</name>
    <dbReference type="NCBI Taxonomy" id="119954"/>
    <lineage>
        <taxon>Eukaryota</taxon>
        <taxon>Viridiplantae</taxon>
        <taxon>Streptophyta</taxon>
        <taxon>Embryophyta</taxon>
        <taxon>Tracheophyta</taxon>
        <taxon>Spermatophyta</taxon>
        <taxon>Magnoliopsida</taxon>
        <taxon>eudicotyledons</taxon>
        <taxon>Gunneridae</taxon>
        <taxon>Pentapetalae</taxon>
        <taxon>rosids</taxon>
        <taxon>malvids</taxon>
        <taxon>Myrtales</taxon>
        <taxon>Melastomataceae</taxon>
        <taxon>Melastomatoideae</taxon>
        <taxon>Melastomateae</taxon>
        <taxon>Melastoma</taxon>
    </lineage>
</organism>
<protein>
    <submittedName>
        <fullName evidence="1">Uncharacterized protein</fullName>
    </submittedName>
</protein>
<evidence type="ECO:0000313" key="1">
    <source>
        <dbReference type="EMBL" id="KAI4340257.1"/>
    </source>
</evidence>
<accession>A0ACB9NUG1</accession>
<proteinExistence type="predicted"/>
<reference evidence="2" key="1">
    <citation type="journal article" date="2023" name="Front. Plant Sci.">
        <title>Chromosomal-level genome assembly of Melastoma candidum provides insights into trichome evolution.</title>
        <authorList>
            <person name="Zhong Y."/>
            <person name="Wu W."/>
            <person name="Sun C."/>
            <person name="Zou P."/>
            <person name="Liu Y."/>
            <person name="Dai S."/>
            <person name="Zhou R."/>
        </authorList>
    </citation>
    <scope>NUCLEOTIDE SEQUENCE [LARGE SCALE GENOMIC DNA]</scope>
</reference>
<comment type="caution">
    <text evidence="1">The sequence shown here is derived from an EMBL/GenBank/DDBJ whole genome shotgun (WGS) entry which is preliminary data.</text>
</comment>
<name>A0ACB9NUG1_9MYRT</name>
<dbReference type="Proteomes" id="UP001057402">
    <property type="component" value="Chromosome 7"/>
</dbReference>